<dbReference type="EMBL" id="CAKOGP040001726">
    <property type="protein sequence ID" value="CAJ1947426.1"/>
    <property type="molecule type" value="Genomic_DNA"/>
</dbReference>
<comment type="caution">
    <text evidence="1">The sequence shown here is derived from an EMBL/GenBank/DDBJ whole genome shotgun (WGS) entry which is preliminary data.</text>
</comment>
<proteinExistence type="predicted"/>
<evidence type="ECO:0000313" key="1">
    <source>
        <dbReference type="EMBL" id="CAJ1947426.1"/>
    </source>
</evidence>
<reference evidence="1" key="1">
    <citation type="submission" date="2023-08" db="EMBL/GenBank/DDBJ databases">
        <authorList>
            <person name="Audoor S."/>
            <person name="Bilcke G."/>
        </authorList>
    </citation>
    <scope>NUCLEOTIDE SEQUENCE</scope>
</reference>
<dbReference type="Proteomes" id="UP001295423">
    <property type="component" value="Unassembled WGS sequence"/>
</dbReference>
<accession>A0AAD2PU12</accession>
<evidence type="ECO:0000313" key="2">
    <source>
        <dbReference type="Proteomes" id="UP001295423"/>
    </source>
</evidence>
<organism evidence="1 2">
    <name type="scientific">Cylindrotheca closterium</name>
    <dbReference type="NCBI Taxonomy" id="2856"/>
    <lineage>
        <taxon>Eukaryota</taxon>
        <taxon>Sar</taxon>
        <taxon>Stramenopiles</taxon>
        <taxon>Ochrophyta</taxon>
        <taxon>Bacillariophyta</taxon>
        <taxon>Bacillariophyceae</taxon>
        <taxon>Bacillariophycidae</taxon>
        <taxon>Bacillariales</taxon>
        <taxon>Bacillariaceae</taxon>
        <taxon>Cylindrotheca</taxon>
    </lineage>
</organism>
<keyword evidence="2" id="KW-1185">Reference proteome</keyword>
<protein>
    <submittedName>
        <fullName evidence="1">Uncharacterized protein</fullName>
    </submittedName>
</protein>
<dbReference type="AlphaFoldDB" id="A0AAD2PU12"/>
<name>A0AAD2PU12_9STRA</name>
<sequence>MKGFLCVPCGQIYKSKSSFAKHFRRGNEIKCTKDKYNWERECMAYHTLHYIGPVPGKSDELLEERSWQKEKDKGVQQDNAAGPLQEELSDEAILLMLGKHSDLLQETLTGSFKCPDCLAAVLLPFVNSTIGLTPPGSFVQAGIDQVRDDCRSPKAFVASADEWLRRYSGKMIASLPGNVRYEMLAFRLDTEYYRVFYKKERGRDR</sequence>
<gene>
    <name evidence="1" type="ORF">CYCCA115_LOCUS11140</name>
</gene>